<dbReference type="AlphaFoldDB" id="A0A448WQJ5"/>
<feature type="region of interest" description="Disordered" evidence="1">
    <location>
        <begin position="163"/>
        <end position="275"/>
    </location>
</feature>
<feature type="signal peptide" evidence="2">
    <location>
        <begin position="1"/>
        <end position="26"/>
    </location>
</feature>
<feature type="compositionally biased region" description="Basic and acidic residues" evidence="1">
    <location>
        <begin position="318"/>
        <end position="337"/>
    </location>
</feature>
<feature type="region of interest" description="Disordered" evidence="1">
    <location>
        <begin position="317"/>
        <end position="337"/>
    </location>
</feature>
<feature type="compositionally biased region" description="Polar residues" evidence="1">
    <location>
        <begin position="179"/>
        <end position="199"/>
    </location>
</feature>
<reference evidence="3" key="1">
    <citation type="submission" date="2018-11" db="EMBL/GenBank/DDBJ databases">
        <authorList>
            <consortium name="Pathogen Informatics"/>
        </authorList>
    </citation>
    <scope>NUCLEOTIDE SEQUENCE</scope>
</reference>
<feature type="compositionally biased region" description="Low complexity" evidence="1">
    <location>
        <begin position="228"/>
        <end position="242"/>
    </location>
</feature>
<evidence type="ECO:0000256" key="1">
    <source>
        <dbReference type="SAM" id="MobiDB-lite"/>
    </source>
</evidence>
<feature type="compositionally biased region" description="Low complexity" evidence="1">
    <location>
        <begin position="200"/>
        <end position="211"/>
    </location>
</feature>
<evidence type="ECO:0000313" key="4">
    <source>
        <dbReference type="Proteomes" id="UP000784294"/>
    </source>
</evidence>
<feature type="compositionally biased region" description="Low complexity" evidence="1">
    <location>
        <begin position="251"/>
        <end position="275"/>
    </location>
</feature>
<evidence type="ECO:0000256" key="2">
    <source>
        <dbReference type="SAM" id="SignalP"/>
    </source>
</evidence>
<gene>
    <name evidence="3" type="ORF">PXEA_LOCUS11098</name>
</gene>
<keyword evidence="4" id="KW-1185">Reference proteome</keyword>
<accession>A0A448WQJ5</accession>
<organism evidence="3 4">
    <name type="scientific">Protopolystoma xenopodis</name>
    <dbReference type="NCBI Taxonomy" id="117903"/>
    <lineage>
        <taxon>Eukaryota</taxon>
        <taxon>Metazoa</taxon>
        <taxon>Spiralia</taxon>
        <taxon>Lophotrochozoa</taxon>
        <taxon>Platyhelminthes</taxon>
        <taxon>Monogenea</taxon>
        <taxon>Polyopisthocotylea</taxon>
        <taxon>Polystomatidea</taxon>
        <taxon>Polystomatidae</taxon>
        <taxon>Protopolystoma</taxon>
    </lineage>
</organism>
<comment type="caution">
    <text evidence="3">The sequence shown here is derived from an EMBL/GenBank/DDBJ whole genome shotgun (WGS) entry which is preliminary data.</text>
</comment>
<proteinExistence type="predicted"/>
<protein>
    <submittedName>
        <fullName evidence="3">Uncharacterized protein</fullName>
    </submittedName>
</protein>
<evidence type="ECO:0000313" key="3">
    <source>
        <dbReference type="EMBL" id="VEL17658.1"/>
    </source>
</evidence>
<dbReference type="Proteomes" id="UP000784294">
    <property type="component" value="Unassembled WGS sequence"/>
</dbReference>
<name>A0A448WQJ5_9PLAT</name>
<sequence>MKIEKVNAIVGILLSVLLVLQIPVLSSSPPVASSLHQPILPSATISESFPLADTVSPFTGSTLPRTPPNLQATTRPISTIVMPHAYSVQGFQAPASSFGRWVEHSSQQHESSVHHDCNLSRVQMLNPLPFLGTESQKNFPADLSRSALATKASYYLDPDKLSSRQALPEGSCPVRRTGYPQTIDPQIPSAMQQHSSFNRQQIQQHQLQQQPHKQRMTTNNLSPRVALQQPQQQYQNQSIQPQRSHVEKQQSPKNQQFQQPWQHQERSQQYNQQQKHINQPAFLQSSEGTMTAEQIEKRYDALQLQKTHLETLISKLPVRTDETASPKTQGQEEVRKM</sequence>
<dbReference type="EMBL" id="CAAALY010033626">
    <property type="protein sequence ID" value="VEL17658.1"/>
    <property type="molecule type" value="Genomic_DNA"/>
</dbReference>
<feature type="chain" id="PRO_5019549428" evidence="2">
    <location>
        <begin position="27"/>
        <end position="337"/>
    </location>
</feature>
<keyword evidence="2" id="KW-0732">Signal</keyword>